<dbReference type="InterPro" id="IPR045214">
    <property type="entry name" value="Surf1/Surf4"/>
</dbReference>
<dbReference type="EMBL" id="PTIX01000028">
    <property type="protein sequence ID" value="PPK63421.1"/>
    <property type="molecule type" value="Genomic_DNA"/>
</dbReference>
<keyword evidence="3 6" id="KW-0812">Transmembrane</keyword>
<protein>
    <recommendedName>
        <fullName evidence="6">SURF1-like protein</fullName>
    </recommendedName>
</protein>
<comment type="subcellular location">
    <subcellularLocation>
        <location evidence="6">Cell membrane</location>
        <topology evidence="6">Multi-pass membrane protein</topology>
    </subcellularLocation>
    <subcellularLocation>
        <location evidence="1">Membrane</location>
    </subcellularLocation>
</comment>
<organism evidence="7 8">
    <name type="scientific">Actinokineospora auranticolor</name>
    <dbReference type="NCBI Taxonomy" id="155976"/>
    <lineage>
        <taxon>Bacteria</taxon>
        <taxon>Bacillati</taxon>
        <taxon>Actinomycetota</taxon>
        <taxon>Actinomycetes</taxon>
        <taxon>Pseudonocardiales</taxon>
        <taxon>Pseudonocardiaceae</taxon>
        <taxon>Actinokineospora</taxon>
    </lineage>
</organism>
<evidence type="ECO:0000256" key="2">
    <source>
        <dbReference type="ARBA" id="ARBA00007165"/>
    </source>
</evidence>
<dbReference type="PANTHER" id="PTHR23427:SF2">
    <property type="entry name" value="SURFEIT LOCUS PROTEIN 1"/>
    <property type="match status" value="1"/>
</dbReference>
<proteinExistence type="inferred from homology"/>
<name>A0A2S6GE51_9PSEU</name>
<gene>
    <name evidence="7" type="ORF">CLV40_12834</name>
</gene>
<keyword evidence="6" id="KW-1003">Cell membrane</keyword>
<comment type="caution">
    <text evidence="7">The sequence shown here is derived from an EMBL/GenBank/DDBJ whole genome shotgun (WGS) entry which is preliminary data.</text>
</comment>
<dbReference type="AlphaFoldDB" id="A0A2S6GE51"/>
<dbReference type="Pfam" id="PF02104">
    <property type="entry name" value="SURF1"/>
    <property type="match status" value="1"/>
</dbReference>
<evidence type="ECO:0000256" key="5">
    <source>
        <dbReference type="ARBA" id="ARBA00023136"/>
    </source>
</evidence>
<evidence type="ECO:0000256" key="3">
    <source>
        <dbReference type="ARBA" id="ARBA00022692"/>
    </source>
</evidence>
<evidence type="ECO:0000256" key="4">
    <source>
        <dbReference type="ARBA" id="ARBA00022989"/>
    </source>
</evidence>
<keyword evidence="4 6" id="KW-1133">Transmembrane helix</keyword>
<evidence type="ECO:0000313" key="7">
    <source>
        <dbReference type="EMBL" id="PPK63421.1"/>
    </source>
</evidence>
<keyword evidence="8" id="KW-1185">Reference proteome</keyword>
<evidence type="ECO:0000256" key="1">
    <source>
        <dbReference type="ARBA" id="ARBA00004370"/>
    </source>
</evidence>
<dbReference type="Proteomes" id="UP000239203">
    <property type="component" value="Unassembled WGS sequence"/>
</dbReference>
<dbReference type="CDD" id="cd06662">
    <property type="entry name" value="SURF1"/>
    <property type="match status" value="1"/>
</dbReference>
<dbReference type="PANTHER" id="PTHR23427">
    <property type="entry name" value="SURFEIT LOCUS PROTEIN"/>
    <property type="match status" value="1"/>
</dbReference>
<dbReference type="GO" id="GO:0005886">
    <property type="term" value="C:plasma membrane"/>
    <property type="evidence" value="ECO:0007669"/>
    <property type="project" value="UniProtKB-SubCell"/>
</dbReference>
<reference evidence="7 8" key="1">
    <citation type="submission" date="2018-02" db="EMBL/GenBank/DDBJ databases">
        <title>Genomic Encyclopedia of Archaeal and Bacterial Type Strains, Phase II (KMG-II): from individual species to whole genera.</title>
        <authorList>
            <person name="Goeker M."/>
        </authorList>
    </citation>
    <scope>NUCLEOTIDE SEQUENCE [LARGE SCALE GENOMIC DNA]</scope>
    <source>
        <strain evidence="7 8">YU 961-1</strain>
    </source>
</reference>
<comment type="caution">
    <text evidence="6">Lacks conserved residue(s) required for the propagation of feature annotation.</text>
</comment>
<keyword evidence="5 6" id="KW-0472">Membrane</keyword>
<dbReference type="InterPro" id="IPR002994">
    <property type="entry name" value="Surf1/Shy1"/>
</dbReference>
<accession>A0A2S6GE51</accession>
<comment type="similarity">
    <text evidence="2 6">Belongs to the SURF1 family.</text>
</comment>
<feature type="transmembrane region" description="Helical" evidence="6">
    <location>
        <begin position="20"/>
        <end position="42"/>
    </location>
</feature>
<sequence length="273" mass="29884">MRPAYRGGVRLRLLLRPSWLLLAFVTVAFAVTCFTLLAPWQFERNTERSATNAAVRASFDAPPAPIGSAPADEWRRVTLTGEYLPEAEALARLRTVQGNAAFEVLTPFRLVDGSVVLVDRGYLRPVEGVRVPQFAAAPTGRVDLLGRIRVNETTPRDAFDEDGRRQVYAIDPAVVGRAAGLDIRPGYVQLEESTPGVLGVLPLPQLEAGPFLSYALQWIAFGSMALLGLGYFTWREIRPGGALDTARPRRRSVAEILAEDEERDRVSGGTAGR</sequence>
<evidence type="ECO:0000256" key="6">
    <source>
        <dbReference type="RuleBase" id="RU363076"/>
    </source>
</evidence>
<dbReference type="PROSITE" id="PS50895">
    <property type="entry name" value="SURF1"/>
    <property type="match status" value="1"/>
</dbReference>
<evidence type="ECO:0000313" key="8">
    <source>
        <dbReference type="Proteomes" id="UP000239203"/>
    </source>
</evidence>